<evidence type="ECO:0000259" key="6">
    <source>
        <dbReference type="Pfam" id="PF08281"/>
    </source>
</evidence>
<reference evidence="8" key="1">
    <citation type="journal article" date="2019" name="Int. J. Syst. Evol. Microbiol.">
        <title>The Global Catalogue of Microorganisms (GCM) 10K type strain sequencing project: providing services to taxonomists for standard genome sequencing and annotation.</title>
        <authorList>
            <consortium name="The Broad Institute Genomics Platform"/>
            <consortium name="The Broad Institute Genome Sequencing Center for Infectious Disease"/>
            <person name="Wu L."/>
            <person name="Ma J."/>
        </authorList>
    </citation>
    <scope>NUCLEOTIDE SEQUENCE [LARGE SCALE GENOMIC DNA]</scope>
    <source>
        <strain evidence="8">JCM 17927</strain>
    </source>
</reference>
<dbReference type="Proteomes" id="UP001501175">
    <property type="component" value="Unassembled WGS sequence"/>
</dbReference>
<dbReference type="InterPro" id="IPR014284">
    <property type="entry name" value="RNA_pol_sigma-70_dom"/>
</dbReference>
<proteinExistence type="inferred from homology"/>
<dbReference type="Pfam" id="PF08281">
    <property type="entry name" value="Sigma70_r4_2"/>
    <property type="match status" value="1"/>
</dbReference>
<feature type="domain" description="RNA polymerase sigma-70 region 2" evidence="5">
    <location>
        <begin position="31"/>
        <end position="96"/>
    </location>
</feature>
<dbReference type="InterPro" id="IPR039425">
    <property type="entry name" value="RNA_pol_sigma-70-like"/>
</dbReference>
<keyword evidence="3" id="KW-0731">Sigma factor</keyword>
<keyword evidence="8" id="KW-1185">Reference proteome</keyword>
<dbReference type="InterPro" id="IPR007627">
    <property type="entry name" value="RNA_pol_sigma70_r2"/>
</dbReference>
<keyword evidence="4" id="KW-0804">Transcription</keyword>
<dbReference type="EMBL" id="BAABHD010000029">
    <property type="protein sequence ID" value="GAA4457226.1"/>
    <property type="molecule type" value="Genomic_DNA"/>
</dbReference>
<evidence type="ECO:0000259" key="5">
    <source>
        <dbReference type="Pfam" id="PF04542"/>
    </source>
</evidence>
<dbReference type="Gene3D" id="1.10.10.10">
    <property type="entry name" value="Winged helix-like DNA-binding domain superfamily/Winged helix DNA-binding domain"/>
    <property type="match status" value="1"/>
</dbReference>
<dbReference type="SUPFAM" id="SSF88659">
    <property type="entry name" value="Sigma3 and sigma4 domains of RNA polymerase sigma factors"/>
    <property type="match status" value="1"/>
</dbReference>
<accession>A0ABP8MWA9</accession>
<organism evidence="7 8">
    <name type="scientific">Nibrella saemangeumensis</name>
    <dbReference type="NCBI Taxonomy" id="1084526"/>
    <lineage>
        <taxon>Bacteria</taxon>
        <taxon>Pseudomonadati</taxon>
        <taxon>Bacteroidota</taxon>
        <taxon>Cytophagia</taxon>
        <taxon>Cytophagales</taxon>
        <taxon>Spirosomataceae</taxon>
        <taxon>Nibrella</taxon>
    </lineage>
</organism>
<comment type="similarity">
    <text evidence="1">Belongs to the sigma-70 factor family. ECF subfamily.</text>
</comment>
<dbReference type="InterPro" id="IPR036388">
    <property type="entry name" value="WH-like_DNA-bd_sf"/>
</dbReference>
<protein>
    <submittedName>
        <fullName evidence="7">Sigma-70 family RNA polymerase sigma factor</fullName>
    </submittedName>
</protein>
<evidence type="ECO:0000313" key="8">
    <source>
        <dbReference type="Proteomes" id="UP001501175"/>
    </source>
</evidence>
<feature type="domain" description="RNA polymerase sigma factor 70 region 4 type 2" evidence="6">
    <location>
        <begin position="131"/>
        <end position="180"/>
    </location>
</feature>
<dbReference type="PANTHER" id="PTHR43133">
    <property type="entry name" value="RNA POLYMERASE ECF-TYPE SIGMA FACTO"/>
    <property type="match status" value="1"/>
</dbReference>
<dbReference type="Gene3D" id="1.10.1740.10">
    <property type="match status" value="1"/>
</dbReference>
<name>A0ABP8MWA9_9BACT</name>
<evidence type="ECO:0000256" key="4">
    <source>
        <dbReference type="ARBA" id="ARBA00023163"/>
    </source>
</evidence>
<dbReference type="RefSeq" id="WP_345244390.1">
    <property type="nucleotide sequence ID" value="NZ_BAABHD010000029.1"/>
</dbReference>
<dbReference type="NCBIfam" id="TIGR02937">
    <property type="entry name" value="sigma70-ECF"/>
    <property type="match status" value="1"/>
</dbReference>
<dbReference type="InterPro" id="IPR013324">
    <property type="entry name" value="RNA_pol_sigma_r3/r4-like"/>
</dbReference>
<sequence length="202" mass="24063">MSKRQRLTLPEAKKLWQDFRAGDSCALAKLMQVYYPDLLHWGMRLCPDREMVKDSIQDTFLSLWTKRTSLLEVENVRAYLLKSIKTRLLKELTGKQHQAFSFELPEGYVFSVEFSADLRLIEEEHEVYQIRRLEQALNQLPERQKEIIYLRFYEQLDFEQIADIMHIGRQPVYNLLYKALHNLRTYWVASVFLLGLLGFSKI</sequence>
<dbReference type="InterPro" id="IPR013325">
    <property type="entry name" value="RNA_pol_sigma_r2"/>
</dbReference>
<evidence type="ECO:0000256" key="2">
    <source>
        <dbReference type="ARBA" id="ARBA00023015"/>
    </source>
</evidence>
<dbReference type="SUPFAM" id="SSF88946">
    <property type="entry name" value="Sigma2 domain of RNA polymerase sigma factors"/>
    <property type="match status" value="1"/>
</dbReference>
<gene>
    <name evidence="7" type="ORF">GCM10023189_27610</name>
</gene>
<evidence type="ECO:0000256" key="1">
    <source>
        <dbReference type="ARBA" id="ARBA00010641"/>
    </source>
</evidence>
<comment type="caution">
    <text evidence="7">The sequence shown here is derived from an EMBL/GenBank/DDBJ whole genome shotgun (WGS) entry which is preliminary data.</text>
</comment>
<dbReference type="PANTHER" id="PTHR43133:SF46">
    <property type="entry name" value="RNA POLYMERASE SIGMA-70 FACTOR ECF SUBFAMILY"/>
    <property type="match status" value="1"/>
</dbReference>
<dbReference type="InterPro" id="IPR013249">
    <property type="entry name" value="RNA_pol_sigma70_r4_t2"/>
</dbReference>
<evidence type="ECO:0000313" key="7">
    <source>
        <dbReference type="EMBL" id="GAA4457226.1"/>
    </source>
</evidence>
<evidence type="ECO:0000256" key="3">
    <source>
        <dbReference type="ARBA" id="ARBA00023082"/>
    </source>
</evidence>
<dbReference type="Pfam" id="PF04542">
    <property type="entry name" value="Sigma70_r2"/>
    <property type="match status" value="1"/>
</dbReference>
<keyword evidence="2" id="KW-0805">Transcription regulation</keyword>
<dbReference type="CDD" id="cd06171">
    <property type="entry name" value="Sigma70_r4"/>
    <property type="match status" value="1"/>
</dbReference>